<accession>A0A2P8ESB7</accession>
<dbReference type="Gene3D" id="1.20.58.380">
    <property type="entry name" value="Flagellar protein flit"/>
    <property type="match status" value="1"/>
</dbReference>
<proteinExistence type="predicted"/>
<evidence type="ECO:0000313" key="6">
    <source>
        <dbReference type="EMBL" id="PSL12342.1"/>
    </source>
</evidence>
<sequence length="107" mass="12410">MMENTYELATRLLQVTESLHQSAEAENWDALPQLQQQRVQLIHALENSSEPDMTQETLTAIRQLLIQSQLIERQALVIITQQQEKISHEHNQLQQNQKARKAYGSFS</sequence>
<evidence type="ECO:0000256" key="5">
    <source>
        <dbReference type="ARBA" id="ARBA00093797"/>
    </source>
</evidence>
<dbReference type="InterPro" id="IPR008622">
    <property type="entry name" value="FliT"/>
</dbReference>
<gene>
    <name evidence="6" type="ORF">CLV44_11820</name>
</gene>
<keyword evidence="2" id="KW-0963">Cytoplasm</keyword>
<comment type="caution">
    <text evidence="6">The sequence shown here is derived from an EMBL/GenBank/DDBJ whole genome shotgun (WGS) entry which is preliminary data.</text>
</comment>
<comment type="subcellular location">
    <subcellularLocation>
        <location evidence="1">Cytoplasm</location>
        <location evidence="1">Cytosol</location>
    </subcellularLocation>
</comment>
<keyword evidence="3" id="KW-1005">Bacterial flagellum biogenesis</keyword>
<dbReference type="EMBL" id="PYGI01000018">
    <property type="protein sequence ID" value="PSL12342.1"/>
    <property type="molecule type" value="Genomic_DNA"/>
</dbReference>
<protein>
    <recommendedName>
        <fullName evidence="5">Flagellar protein FliT</fullName>
    </recommendedName>
</protein>
<evidence type="ECO:0000256" key="3">
    <source>
        <dbReference type="ARBA" id="ARBA00022795"/>
    </source>
</evidence>
<reference evidence="6 7" key="1">
    <citation type="submission" date="2018-03" db="EMBL/GenBank/DDBJ databases">
        <title>Genomic Encyclopedia of Archaeal and Bacterial Type Strains, Phase II (KMG-II): from individual species to whole genera.</title>
        <authorList>
            <person name="Goeker M."/>
        </authorList>
    </citation>
    <scope>NUCLEOTIDE SEQUENCE [LARGE SCALE GENOMIC DNA]</scope>
    <source>
        <strain evidence="6 7">DSM 17586</strain>
    </source>
</reference>
<evidence type="ECO:0000256" key="4">
    <source>
        <dbReference type="ARBA" id="ARBA00023186"/>
    </source>
</evidence>
<evidence type="ECO:0000256" key="1">
    <source>
        <dbReference type="ARBA" id="ARBA00004514"/>
    </source>
</evidence>
<organism evidence="6 7">
    <name type="scientific">Marinobacterium halophilum</name>
    <dbReference type="NCBI Taxonomy" id="267374"/>
    <lineage>
        <taxon>Bacteria</taxon>
        <taxon>Pseudomonadati</taxon>
        <taxon>Pseudomonadota</taxon>
        <taxon>Gammaproteobacteria</taxon>
        <taxon>Oceanospirillales</taxon>
        <taxon>Oceanospirillaceae</taxon>
        <taxon>Marinobacterium</taxon>
    </lineage>
</organism>
<evidence type="ECO:0000256" key="2">
    <source>
        <dbReference type="ARBA" id="ARBA00022490"/>
    </source>
</evidence>
<dbReference type="AlphaFoldDB" id="A0A2P8ESB7"/>
<keyword evidence="4" id="KW-0143">Chaperone</keyword>
<keyword evidence="7" id="KW-1185">Reference proteome</keyword>
<dbReference type="Proteomes" id="UP000242133">
    <property type="component" value="Unassembled WGS sequence"/>
</dbReference>
<name>A0A2P8ESB7_9GAMM</name>
<evidence type="ECO:0000313" key="7">
    <source>
        <dbReference type="Proteomes" id="UP000242133"/>
    </source>
</evidence>
<dbReference type="GO" id="GO:0044781">
    <property type="term" value="P:bacterial-type flagellum organization"/>
    <property type="evidence" value="ECO:0007669"/>
    <property type="project" value="UniProtKB-KW"/>
</dbReference>
<dbReference type="Pfam" id="PF05400">
    <property type="entry name" value="FliT"/>
    <property type="match status" value="1"/>
</dbReference>
<dbReference type="RefSeq" id="WP_106592493.1">
    <property type="nucleotide sequence ID" value="NZ_PYGI01000018.1"/>
</dbReference>